<dbReference type="Proteomes" id="UP000708347">
    <property type="component" value="Unassembled WGS sequence"/>
</dbReference>
<evidence type="ECO:0000256" key="1">
    <source>
        <dbReference type="SAM" id="Phobius"/>
    </source>
</evidence>
<reference evidence="2 3" key="1">
    <citation type="submission" date="2019-05" db="EMBL/GenBank/DDBJ databases">
        <title>Mycolicibacterium sphagni ENV482 genome assembly.</title>
        <authorList>
            <person name="Chen W."/>
            <person name="Faulkner N.W."/>
            <person name="Hyman M.R."/>
        </authorList>
    </citation>
    <scope>NUCLEOTIDE SEQUENCE [LARGE SCALE GENOMIC DNA]</scope>
    <source>
        <strain evidence="2 3">ENV482</strain>
    </source>
</reference>
<keyword evidence="1" id="KW-0472">Membrane</keyword>
<dbReference type="EMBL" id="VBSB01000010">
    <property type="protein sequence ID" value="NTY61492.1"/>
    <property type="molecule type" value="Genomic_DNA"/>
</dbReference>
<evidence type="ECO:0000313" key="3">
    <source>
        <dbReference type="Proteomes" id="UP000708347"/>
    </source>
</evidence>
<gene>
    <name evidence="2" type="ORF">FEG63_18255</name>
</gene>
<organism evidence="2 3">
    <name type="scientific">Mycolicibacterium sphagni</name>
    <dbReference type="NCBI Taxonomy" id="1786"/>
    <lineage>
        <taxon>Bacteria</taxon>
        <taxon>Bacillati</taxon>
        <taxon>Actinomycetota</taxon>
        <taxon>Actinomycetes</taxon>
        <taxon>Mycobacteriales</taxon>
        <taxon>Mycobacteriaceae</taxon>
        <taxon>Mycolicibacterium</taxon>
    </lineage>
</organism>
<protein>
    <recommendedName>
        <fullName evidence="4">SHOCT domain-containing protein</fullName>
    </recommendedName>
</protein>
<feature type="transmembrane region" description="Helical" evidence="1">
    <location>
        <begin position="12"/>
        <end position="36"/>
    </location>
</feature>
<sequence>MMFWYDHDMGGWGYAGMAIGMVLFWILIIVGIVALVRFTSGGPQQRSVPAPRPYDESPEQLLAARFARGEIDEHEYQQRLTVLRANLRQ</sequence>
<accession>A0ABX2JXL4</accession>
<keyword evidence="1" id="KW-1133">Transmembrane helix</keyword>
<keyword evidence="3" id="KW-1185">Reference proteome</keyword>
<evidence type="ECO:0008006" key="4">
    <source>
        <dbReference type="Google" id="ProtNLM"/>
    </source>
</evidence>
<dbReference type="RefSeq" id="WP_345892155.1">
    <property type="nucleotide sequence ID" value="NZ_VBSB01000010.1"/>
</dbReference>
<proteinExistence type="predicted"/>
<evidence type="ECO:0000313" key="2">
    <source>
        <dbReference type="EMBL" id="NTY61492.1"/>
    </source>
</evidence>
<name>A0ABX2JXL4_9MYCO</name>
<keyword evidence="1" id="KW-0812">Transmembrane</keyword>
<comment type="caution">
    <text evidence="2">The sequence shown here is derived from an EMBL/GenBank/DDBJ whole genome shotgun (WGS) entry which is preliminary data.</text>
</comment>